<evidence type="ECO:0000313" key="2">
    <source>
        <dbReference type="Proteomes" id="UP000676649"/>
    </source>
</evidence>
<dbReference type="RefSeq" id="WP_215580110.1">
    <property type="nucleotide sequence ID" value="NZ_CP073754.1"/>
</dbReference>
<dbReference type="AlphaFoldDB" id="A0A975MLG0"/>
<evidence type="ECO:0000313" key="1">
    <source>
        <dbReference type="EMBL" id="QWF69720.1"/>
    </source>
</evidence>
<sequence>MTQVVIDFPDSLFRGAEALAQKEKISIEQLITSALGEKIAALMTEDYLTQKAKRGSRDVFLSILDHAPDVDPAEEDKL</sequence>
<dbReference type="EMBL" id="CP073754">
    <property type="protein sequence ID" value="QWF69720.1"/>
    <property type="molecule type" value="Genomic_DNA"/>
</dbReference>
<keyword evidence="2" id="KW-1185">Reference proteome</keyword>
<accession>A0A975MLG0</accession>
<name>A0A975MLG0_9GAMM</name>
<protein>
    <submittedName>
        <fullName evidence="1">Toxin-antitoxin system HicB family antitoxin</fullName>
    </submittedName>
</protein>
<dbReference type="Proteomes" id="UP000676649">
    <property type="component" value="Chromosome"/>
</dbReference>
<proteinExistence type="predicted"/>
<reference evidence="1" key="1">
    <citation type="submission" date="2021-04" db="EMBL/GenBank/DDBJ databases">
        <title>Draft genome sequence data of methanotrophic Methylovulum sp. strain S1L and Methylomonas sp. strain S2AM isolated from boreal lake water columns.</title>
        <authorList>
            <person name="Rissanen A.J."/>
            <person name="Mangayil R."/>
            <person name="Svenning M.M."/>
            <person name="Khanongnuch R."/>
        </authorList>
    </citation>
    <scope>NUCLEOTIDE SEQUENCE</scope>
    <source>
        <strain evidence="1">S2AM</strain>
    </source>
</reference>
<organism evidence="1 2">
    <name type="scientific">Methylomonas paludis</name>
    <dbReference type="NCBI Taxonomy" id="1173101"/>
    <lineage>
        <taxon>Bacteria</taxon>
        <taxon>Pseudomonadati</taxon>
        <taxon>Pseudomonadota</taxon>
        <taxon>Gammaproteobacteria</taxon>
        <taxon>Methylococcales</taxon>
        <taxon>Methylococcaceae</taxon>
        <taxon>Methylomonas</taxon>
    </lineage>
</organism>
<gene>
    <name evidence="1" type="ORF">KEF85_10070</name>
</gene>
<dbReference type="KEGG" id="mpad:KEF85_10070"/>